<gene>
    <name evidence="2" type="ORF">GMBLW1_28760</name>
</gene>
<dbReference type="EMBL" id="LR593887">
    <property type="protein sequence ID" value="VTR97593.1"/>
    <property type="molecule type" value="Genomic_DNA"/>
</dbReference>
<accession>A0A6C2YI89</accession>
<dbReference type="InParanoid" id="A0A6C2YI89"/>
<organism evidence="2">
    <name type="scientific">Tuwongella immobilis</name>
    <dbReference type="NCBI Taxonomy" id="692036"/>
    <lineage>
        <taxon>Bacteria</taxon>
        <taxon>Pseudomonadati</taxon>
        <taxon>Planctomycetota</taxon>
        <taxon>Planctomycetia</taxon>
        <taxon>Gemmatales</taxon>
        <taxon>Gemmataceae</taxon>
        <taxon>Tuwongella</taxon>
    </lineage>
</organism>
<proteinExistence type="predicted"/>
<dbReference type="Gene3D" id="3.40.50.300">
    <property type="entry name" value="P-loop containing nucleotide triphosphate hydrolases"/>
    <property type="match status" value="1"/>
</dbReference>
<dbReference type="Proteomes" id="UP000464378">
    <property type="component" value="Chromosome"/>
</dbReference>
<dbReference type="SMART" id="SM00382">
    <property type="entry name" value="AAA"/>
    <property type="match status" value="1"/>
</dbReference>
<name>A0A6C2YI89_9BACT</name>
<evidence type="ECO:0000313" key="2">
    <source>
        <dbReference type="EMBL" id="VIP01084.1"/>
    </source>
</evidence>
<dbReference type="AlphaFoldDB" id="A0A6C2YI89"/>
<protein>
    <recommendedName>
        <fullName evidence="1">AAA+ ATPase domain-containing protein</fullName>
    </recommendedName>
</protein>
<keyword evidence="3" id="KW-1185">Reference proteome</keyword>
<dbReference type="InterPro" id="IPR003593">
    <property type="entry name" value="AAA+_ATPase"/>
</dbReference>
<dbReference type="KEGG" id="tim:GMBLW1_28760"/>
<feature type="domain" description="AAA+ ATPase" evidence="1">
    <location>
        <begin position="1"/>
        <end position="175"/>
    </location>
</feature>
<dbReference type="Pfam" id="PF13481">
    <property type="entry name" value="AAA_25"/>
    <property type="match status" value="1"/>
</dbReference>
<sequence>MGRITVLSGRPGCGKTFLTMFLAATVTRGGDWPDGRGTAPQGSVLILNAEDDPNDTLSPRLFAANADMQKVHLLKGVTVKQKDGNSSQLAVDLTNVDKIQEAIRQLEDCRLCVIDPIGSYLGHNVDSHRDNEVRSVLTPLGNLANELEVAVLMVCHNRKAASDFADDSVLGSRGFTGIARAAWHLYSDQNDPSKSRKLLLPGKNNLAENQFGLAFRIEKSEIGTPILRWEDGDVQQSADDYVAAKPTDRKKRGPEPSKRVECMRWLAQQLAAGPVEAKTIEIRASEAGYTWKTVRNAYQCLGVQSIKASGPNGSWSWRLPTVEDELASEHDVSCPSIEE</sequence>
<dbReference type="EMBL" id="LR586016">
    <property type="protein sequence ID" value="VIP01084.1"/>
    <property type="molecule type" value="Genomic_DNA"/>
</dbReference>
<dbReference type="SUPFAM" id="SSF52540">
    <property type="entry name" value="P-loop containing nucleoside triphosphate hydrolases"/>
    <property type="match status" value="1"/>
</dbReference>
<dbReference type="InterPro" id="IPR027417">
    <property type="entry name" value="P-loop_NTPase"/>
</dbReference>
<evidence type="ECO:0000259" key="1">
    <source>
        <dbReference type="SMART" id="SM00382"/>
    </source>
</evidence>
<evidence type="ECO:0000313" key="3">
    <source>
        <dbReference type="Proteomes" id="UP000464378"/>
    </source>
</evidence>
<reference evidence="2" key="1">
    <citation type="submission" date="2019-04" db="EMBL/GenBank/DDBJ databases">
        <authorList>
            <consortium name="Science for Life Laboratories"/>
        </authorList>
    </citation>
    <scope>NUCLEOTIDE SEQUENCE</scope>
    <source>
        <strain evidence="2">MBLW1</strain>
    </source>
</reference>